<keyword evidence="5 6" id="KW-0472">Membrane</keyword>
<dbReference type="PANTHER" id="PTHR11266">
    <property type="entry name" value="PEROXISOMAL MEMBRANE PROTEIN 2, PXMP2 MPV17"/>
    <property type="match status" value="1"/>
</dbReference>
<feature type="transmembrane region" description="Helical" evidence="6">
    <location>
        <begin position="52"/>
        <end position="70"/>
    </location>
</feature>
<dbReference type="AlphaFoldDB" id="A0A0D3JJ40"/>
<dbReference type="GO" id="GO:0016020">
    <property type="term" value="C:membrane"/>
    <property type="evidence" value="ECO:0007669"/>
    <property type="project" value="UniProtKB-SubCell"/>
</dbReference>
<comment type="subcellular location">
    <subcellularLocation>
        <location evidence="1">Membrane</location>
        <topology evidence="1">Multi-pass membrane protein</topology>
    </subcellularLocation>
</comment>
<proteinExistence type="inferred from homology"/>
<keyword evidence="8" id="KW-1185">Reference proteome</keyword>
<evidence type="ECO:0000313" key="7">
    <source>
        <dbReference type="EnsemblProtists" id="EOD23525"/>
    </source>
</evidence>
<dbReference type="KEGG" id="ehx:EMIHUDRAFT_239509"/>
<dbReference type="eggNOG" id="ENOG502RXAA">
    <property type="taxonomic scope" value="Eukaryota"/>
</dbReference>
<dbReference type="Proteomes" id="UP000013827">
    <property type="component" value="Unassembled WGS sequence"/>
</dbReference>
<evidence type="ECO:0000256" key="3">
    <source>
        <dbReference type="ARBA" id="ARBA00022692"/>
    </source>
</evidence>
<keyword evidence="4 6" id="KW-1133">Transmembrane helix</keyword>
<reference evidence="7" key="2">
    <citation type="submission" date="2024-10" db="UniProtKB">
        <authorList>
            <consortium name="EnsemblProtists"/>
        </authorList>
    </citation>
    <scope>IDENTIFICATION</scope>
</reference>
<dbReference type="PaxDb" id="2903-EOD23525"/>
<dbReference type="Pfam" id="PF04117">
    <property type="entry name" value="Mpv17_PMP22"/>
    <property type="match status" value="1"/>
</dbReference>
<sequence length="206" mass="23230">MFVAGLSRAEALSRLHPFKFGVAISAFKTGAADAMAQIWLEKRETLDRRRSAIFVAWGGFYLGGIQYFIYVHLFSRVLFPSAAAFVAKPLRERLADRAGQLTVIKQVALDQLLHHPFMLFPCFYCVKEAIEAGQLRASQFAAARGKYLANLREDCFVCWSTWVPAFLFNFSILPIHARVPFVAVVSFGFTTYFSFLRGKPQELADS</sequence>
<dbReference type="GO" id="GO:0005737">
    <property type="term" value="C:cytoplasm"/>
    <property type="evidence" value="ECO:0007669"/>
    <property type="project" value="TreeGrafter"/>
</dbReference>
<dbReference type="PANTHER" id="PTHR11266:SF21">
    <property type="entry name" value="ACT DOMAIN-CONTAINING PROTEIN"/>
    <property type="match status" value="1"/>
</dbReference>
<keyword evidence="3 6" id="KW-0812">Transmembrane</keyword>
<organism evidence="7 8">
    <name type="scientific">Emiliania huxleyi (strain CCMP1516)</name>
    <dbReference type="NCBI Taxonomy" id="280463"/>
    <lineage>
        <taxon>Eukaryota</taxon>
        <taxon>Haptista</taxon>
        <taxon>Haptophyta</taxon>
        <taxon>Prymnesiophyceae</taxon>
        <taxon>Isochrysidales</taxon>
        <taxon>Noelaerhabdaceae</taxon>
        <taxon>Emiliania</taxon>
    </lineage>
</organism>
<dbReference type="InterPro" id="IPR007248">
    <property type="entry name" value="Mpv17_PMP22"/>
</dbReference>
<protein>
    <submittedName>
        <fullName evidence="7">Uncharacterized protein</fullName>
    </submittedName>
</protein>
<reference evidence="8" key="1">
    <citation type="journal article" date="2013" name="Nature">
        <title>Pan genome of the phytoplankton Emiliania underpins its global distribution.</title>
        <authorList>
            <person name="Read B.A."/>
            <person name="Kegel J."/>
            <person name="Klute M.J."/>
            <person name="Kuo A."/>
            <person name="Lefebvre S.C."/>
            <person name="Maumus F."/>
            <person name="Mayer C."/>
            <person name="Miller J."/>
            <person name="Monier A."/>
            <person name="Salamov A."/>
            <person name="Young J."/>
            <person name="Aguilar M."/>
            <person name="Claverie J.M."/>
            <person name="Frickenhaus S."/>
            <person name="Gonzalez K."/>
            <person name="Herman E.K."/>
            <person name="Lin Y.C."/>
            <person name="Napier J."/>
            <person name="Ogata H."/>
            <person name="Sarno A.F."/>
            <person name="Shmutz J."/>
            <person name="Schroeder D."/>
            <person name="de Vargas C."/>
            <person name="Verret F."/>
            <person name="von Dassow P."/>
            <person name="Valentin K."/>
            <person name="Van de Peer Y."/>
            <person name="Wheeler G."/>
            <person name="Dacks J.B."/>
            <person name="Delwiche C.F."/>
            <person name="Dyhrman S.T."/>
            <person name="Glockner G."/>
            <person name="John U."/>
            <person name="Richards T."/>
            <person name="Worden A.Z."/>
            <person name="Zhang X."/>
            <person name="Grigoriev I.V."/>
            <person name="Allen A.E."/>
            <person name="Bidle K."/>
            <person name="Borodovsky M."/>
            <person name="Bowler C."/>
            <person name="Brownlee C."/>
            <person name="Cock J.M."/>
            <person name="Elias M."/>
            <person name="Gladyshev V.N."/>
            <person name="Groth M."/>
            <person name="Guda C."/>
            <person name="Hadaegh A."/>
            <person name="Iglesias-Rodriguez M.D."/>
            <person name="Jenkins J."/>
            <person name="Jones B.M."/>
            <person name="Lawson T."/>
            <person name="Leese F."/>
            <person name="Lindquist E."/>
            <person name="Lobanov A."/>
            <person name="Lomsadze A."/>
            <person name="Malik S.B."/>
            <person name="Marsh M.E."/>
            <person name="Mackinder L."/>
            <person name="Mock T."/>
            <person name="Mueller-Roeber B."/>
            <person name="Pagarete A."/>
            <person name="Parker M."/>
            <person name="Probert I."/>
            <person name="Quesneville H."/>
            <person name="Raines C."/>
            <person name="Rensing S.A."/>
            <person name="Riano-Pachon D.M."/>
            <person name="Richier S."/>
            <person name="Rokitta S."/>
            <person name="Shiraiwa Y."/>
            <person name="Soanes D.M."/>
            <person name="van der Giezen M."/>
            <person name="Wahlund T.M."/>
            <person name="Williams B."/>
            <person name="Wilson W."/>
            <person name="Wolfe G."/>
            <person name="Wurch L.L."/>
        </authorList>
    </citation>
    <scope>NUCLEOTIDE SEQUENCE</scope>
</reference>
<accession>A0A0D3JJ40</accession>
<dbReference type="RefSeq" id="XP_005775954.1">
    <property type="nucleotide sequence ID" value="XM_005775897.1"/>
</dbReference>
<comment type="similarity">
    <text evidence="2 6">Belongs to the peroxisomal membrane protein PXMP2/4 family.</text>
</comment>
<evidence type="ECO:0000256" key="6">
    <source>
        <dbReference type="RuleBase" id="RU363053"/>
    </source>
</evidence>
<dbReference type="HOGENOM" id="CLU_090835_1_0_1"/>
<feature type="transmembrane region" description="Helical" evidence="6">
    <location>
        <begin position="175"/>
        <end position="196"/>
    </location>
</feature>
<dbReference type="GeneID" id="17269071"/>
<evidence type="ECO:0000256" key="4">
    <source>
        <dbReference type="ARBA" id="ARBA00022989"/>
    </source>
</evidence>
<name>A0A0D3JJ40_EMIH1</name>
<evidence type="ECO:0000256" key="1">
    <source>
        <dbReference type="ARBA" id="ARBA00004141"/>
    </source>
</evidence>
<dbReference type="EnsemblProtists" id="EOD23525">
    <property type="protein sequence ID" value="EOD23525"/>
    <property type="gene ID" value="EMIHUDRAFT_239509"/>
</dbReference>
<evidence type="ECO:0000256" key="2">
    <source>
        <dbReference type="ARBA" id="ARBA00006824"/>
    </source>
</evidence>
<evidence type="ECO:0000256" key="5">
    <source>
        <dbReference type="ARBA" id="ARBA00023136"/>
    </source>
</evidence>
<evidence type="ECO:0000313" key="8">
    <source>
        <dbReference type="Proteomes" id="UP000013827"/>
    </source>
</evidence>